<dbReference type="Proteomes" id="UP000525623">
    <property type="component" value="Unassembled WGS sequence"/>
</dbReference>
<protein>
    <submittedName>
        <fullName evidence="5">Helix-turn-helix transcriptional regulator</fullName>
    </submittedName>
</protein>
<dbReference type="EMBL" id="JABEQL010000005">
    <property type="protein sequence ID" value="MBB2178643.1"/>
    <property type="molecule type" value="Genomic_DNA"/>
</dbReference>
<proteinExistence type="predicted"/>
<evidence type="ECO:0000256" key="1">
    <source>
        <dbReference type="ARBA" id="ARBA00023015"/>
    </source>
</evidence>
<evidence type="ECO:0000256" key="3">
    <source>
        <dbReference type="ARBA" id="ARBA00023163"/>
    </source>
</evidence>
<dbReference type="InterPro" id="IPR001647">
    <property type="entry name" value="HTH_TetR"/>
</dbReference>
<dbReference type="AlphaFoldDB" id="A0A7W4JCC6"/>
<keyword evidence="2" id="KW-0238">DNA-binding</keyword>
<feature type="domain" description="HTH tetR-type" evidence="4">
    <location>
        <begin position="1"/>
        <end position="37"/>
    </location>
</feature>
<dbReference type="PANTHER" id="PTHR47506">
    <property type="entry name" value="TRANSCRIPTIONAL REGULATORY PROTEIN"/>
    <property type="match status" value="1"/>
</dbReference>
<dbReference type="Gene3D" id="1.10.10.60">
    <property type="entry name" value="Homeodomain-like"/>
    <property type="match status" value="1"/>
</dbReference>
<evidence type="ECO:0000256" key="2">
    <source>
        <dbReference type="ARBA" id="ARBA00023125"/>
    </source>
</evidence>
<evidence type="ECO:0000313" key="6">
    <source>
        <dbReference type="Proteomes" id="UP000525623"/>
    </source>
</evidence>
<dbReference type="InterPro" id="IPR009057">
    <property type="entry name" value="Homeodomain-like_sf"/>
</dbReference>
<accession>A0A7W4JCC6</accession>
<keyword evidence="3" id="KW-0804">Transcription</keyword>
<dbReference type="SUPFAM" id="SSF46689">
    <property type="entry name" value="Homeodomain-like"/>
    <property type="match status" value="1"/>
</dbReference>
<sequence>MRLFWDRGYEGARFDELTAVTGISSSNLYNAFGSKDQSYQKTTEFMRENLQAGCMISVSDTPCAPGQAQLRDLPADTDVEGLAVFLSSPARGMAAQVRNGASREKLQEIGRICMQTWPLARKSGQSTAPEA</sequence>
<keyword evidence="6" id="KW-1185">Reference proteome</keyword>
<comment type="caution">
    <text evidence="5">The sequence shown here is derived from an EMBL/GenBank/DDBJ whole genome shotgun (WGS) entry which is preliminary data.</text>
</comment>
<dbReference type="SUPFAM" id="SSF48498">
    <property type="entry name" value="Tetracyclin repressor-like, C-terminal domain"/>
    <property type="match status" value="1"/>
</dbReference>
<keyword evidence="1" id="KW-0805">Transcription regulation</keyword>
<dbReference type="RefSeq" id="WP_182964957.1">
    <property type="nucleotide sequence ID" value="NZ_BAABGC010000009.1"/>
</dbReference>
<dbReference type="Pfam" id="PF00440">
    <property type="entry name" value="TetR_N"/>
    <property type="match status" value="1"/>
</dbReference>
<dbReference type="InterPro" id="IPR036271">
    <property type="entry name" value="Tet_transcr_reg_TetR-rel_C_sf"/>
</dbReference>
<name>A0A7W4JCC6_9PROT</name>
<organism evidence="5 6">
    <name type="scientific">Gluconacetobacter tumulicola</name>
    <dbReference type="NCBI Taxonomy" id="1017177"/>
    <lineage>
        <taxon>Bacteria</taxon>
        <taxon>Pseudomonadati</taxon>
        <taxon>Pseudomonadota</taxon>
        <taxon>Alphaproteobacteria</taxon>
        <taxon>Acetobacterales</taxon>
        <taxon>Acetobacteraceae</taxon>
        <taxon>Gluconacetobacter</taxon>
    </lineage>
</organism>
<dbReference type="Gene3D" id="1.10.357.10">
    <property type="entry name" value="Tetracycline Repressor, domain 2"/>
    <property type="match status" value="1"/>
</dbReference>
<dbReference type="PANTHER" id="PTHR47506:SF1">
    <property type="entry name" value="HTH-TYPE TRANSCRIPTIONAL REGULATOR YJDC"/>
    <property type="match status" value="1"/>
</dbReference>
<reference evidence="5 6" key="1">
    <citation type="submission" date="2020-04" db="EMBL/GenBank/DDBJ databases">
        <title>Description of novel Gluconacetobacter.</title>
        <authorList>
            <person name="Sombolestani A."/>
        </authorList>
    </citation>
    <scope>NUCLEOTIDE SEQUENCE [LARGE SCALE GENOMIC DNA]</scope>
    <source>
        <strain evidence="5 6">LMG 27725</strain>
    </source>
</reference>
<evidence type="ECO:0000313" key="5">
    <source>
        <dbReference type="EMBL" id="MBB2178643.1"/>
    </source>
</evidence>
<gene>
    <name evidence="5" type="ORF">HLH29_05535</name>
</gene>
<evidence type="ECO:0000259" key="4">
    <source>
        <dbReference type="Pfam" id="PF00440"/>
    </source>
</evidence>
<dbReference type="GO" id="GO:0003677">
    <property type="term" value="F:DNA binding"/>
    <property type="evidence" value="ECO:0007669"/>
    <property type="project" value="UniProtKB-KW"/>
</dbReference>